<organism evidence="1 2">
    <name type="scientific">Xylanimonas ulmi</name>
    <dbReference type="NCBI Taxonomy" id="228973"/>
    <lineage>
        <taxon>Bacteria</taxon>
        <taxon>Bacillati</taxon>
        <taxon>Actinomycetota</taxon>
        <taxon>Actinomycetes</taxon>
        <taxon>Micrococcales</taxon>
        <taxon>Promicromonosporaceae</taxon>
        <taxon>Xylanimonas</taxon>
    </lineage>
</organism>
<dbReference type="SUPFAM" id="SSF56784">
    <property type="entry name" value="HAD-like"/>
    <property type="match status" value="1"/>
</dbReference>
<dbReference type="PANTHER" id="PTHR43611">
    <property type="entry name" value="ALPHA-D-GLUCOSE 1-PHOSPHATE PHOSPHATASE"/>
    <property type="match status" value="1"/>
</dbReference>
<keyword evidence="2" id="KW-1185">Reference proteome</keyword>
<gene>
    <name evidence="1" type="ORF">EV386_2216</name>
</gene>
<comment type="caution">
    <text evidence="1">The sequence shown here is derived from an EMBL/GenBank/DDBJ whole genome shotgun (WGS) entry which is preliminary data.</text>
</comment>
<keyword evidence="1" id="KW-0378">Hydrolase</keyword>
<protein>
    <submittedName>
        <fullName evidence="1">HAD superfamily hydrolase (TIGR01509 family)</fullName>
    </submittedName>
</protein>
<dbReference type="InterPro" id="IPR006439">
    <property type="entry name" value="HAD-SF_hydro_IA"/>
</dbReference>
<dbReference type="GO" id="GO:0016787">
    <property type="term" value="F:hydrolase activity"/>
    <property type="evidence" value="ECO:0007669"/>
    <property type="project" value="UniProtKB-KW"/>
</dbReference>
<dbReference type="PANTHER" id="PTHR43611:SF3">
    <property type="entry name" value="FLAVIN MONONUCLEOTIDE HYDROLASE 1, CHLOROPLATIC"/>
    <property type="match status" value="1"/>
</dbReference>
<evidence type="ECO:0000313" key="1">
    <source>
        <dbReference type="EMBL" id="RZS61903.1"/>
    </source>
</evidence>
<dbReference type="Pfam" id="PF00702">
    <property type="entry name" value="Hydrolase"/>
    <property type="match status" value="1"/>
</dbReference>
<dbReference type="InterPro" id="IPR036412">
    <property type="entry name" value="HAD-like_sf"/>
</dbReference>
<dbReference type="EMBL" id="SGWX01000001">
    <property type="protein sequence ID" value="RZS61903.1"/>
    <property type="molecule type" value="Genomic_DNA"/>
</dbReference>
<dbReference type="Proteomes" id="UP000293852">
    <property type="component" value="Unassembled WGS sequence"/>
</dbReference>
<sequence length="325" mass="36783">MVDVDGVVVRRPEGRAWHADLEADLGIRRADLDRVFFRPHFDDVVAGRADLYERLDAVLPVLGAVSSRELVDYWFAHDAALDDQFLADLASARAGGFDAHLATVQEHHRARYLWETLGLRERFDAMHYAADVGRRKAEPEFYDVVQRRTGREPGLHCLIDDSLENVDAARAAGWRAFHWRPTSRLADVLKNLAPDQRAPGFVRFEGPAPHARGHRTGVFALANNLAHTGRLAPEDRAWWRRSNDWCNAAYPDPSTIDPLVYDRTVNPGAQAWFKATAVHLIDKTREYLGLLDRYGVAWIERHSTVPGRVVYEDDVQVVVVPDAVR</sequence>
<reference evidence="1 2" key="1">
    <citation type="submission" date="2019-02" db="EMBL/GenBank/DDBJ databases">
        <title>Sequencing the genomes of 1000 actinobacteria strains.</title>
        <authorList>
            <person name="Klenk H.-P."/>
        </authorList>
    </citation>
    <scope>NUCLEOTIDE SEQUENCE [LARGE SCALE GENOMIC DNA]</scope>
    <source>
        <strain evidence="1 2">DSM 16932</strain>
    </source>
</reference>
<dbReference type="NCBIfam" id="TIGR01509">
    <property type="entry name" value="HAD-SF-IA-v3"/>
    <property type="match status" value="1"/>
</dbReference>
<accession>A0A4Q7M4G6</accession>
<dbReference type="AlphaFoldDB" id="A0A4Q7M4G6"/>
<dbReference type="InterPro" id="IPR023214">
    <property type="entry name" value="HAD_sf"/>
</dbReference>
<name>A0A4Q7M4G6_9MICO</name>
<evidence type="ECO:0000313" key="2">
    <source>
        <dbReference type="Proteomes" id="UP000293852"/>
    </source>
</evidence>
<proteinExistence type="predicted"/>
<dbReference type="Gene3D" id="3.40.50.1000">
    <property type="entry name" value="HAD superfamily/HAD-like"/>
    <property type="match status" value="1"/>
</dbReference>